<evidence type="ECO:0000313" key="3">
    <source>
        <dbReference type="Proteomes" id="UP000016922"/>
    </source>
</evidence>
<accession>S3CFU6</accession>
<proteinExistence type="predicted"/>
<keyword evidence="1" id="KW-0732">Signal</keyword>
<dbReference type="EMBL" id="KE145371">
    <property type="protein sequence ID" value="EPE25377.1"/>
    <property type="molecule type" value="Genomic_DNA"/>
</dbReference>
<dbReference type="HOGENOM" id="CLU_094677_0_0_1"/>
<dbReference type="OMA" id="GNCAKYW"/>
<dbReference type="GeneID" id="19460347"/>
<reference evidence="2 3" key="1">
    <citation type="journal article" date="2013" name="BMC Genomics">
        <title>Genomics-driven discovery of the pneumocandin biosynthetic gene cluster in the fungus Glarea lozoyensis.</title>
        <authorList>
            <person name="Chen L."/>
            <person name="Yue Q."/>
            <person name="Zhang X."/>
            <person name="Xiang M."/>
            <person name="Wang C."/>
            <person name="Li S."/>
            <person name="Che Y."/>
            <person name="Ortiz-Lopez F.J."/>
            <person name="Bills G.F."/>
            <person name="Liu X."/>
            <person name="An Z."/>
        </authorList>
    </citation>
    <scope>NUCLEOTIDE SEQUENCE [LARGE SCALE GENOMIC DNA]</scope>
    <source>
        <strain evidence="3">ATCC 20868 / MF5171</strain>
    </source>
</reference>
<organism evidence="2 3">
    <name type="scientific">Glarea lozoyensis (strain ATCC 20868 / MF5171)</name>
    <dbReference type="NCBI Taxonomy" id="1116229"/>
    <lineage>
        <taxon>Eukaryota</taxon>
        <taxon>Fungi</taxon>
        <taxon>Dikarya</taxon>
        <taxon>Ascomycota</taxon>
        <taxon>Pezizomycotina</taxon>
        <taxon>Leotiomycetes</taxon>
        <taxon>Helotiales</taxon>
        <taxon>Helotiaceae</taxon>
        <taxon>Glarea</taxon>
    </lineage>
</organism>
<dbReference type="AlphaFoldDB" id="S3CFU6"/>
<sequence length="247" mass="25909">MLLQLLPRVLATAAILTTSVRASPFHSLDTRGSFSLDARDLYVPSTTCSPLVYGATAVVMGNVCVGVSGDSLTIIYTVNPGWTIDVVHALITTSIPTAAQDIPGQFPYSSDKGSPPVCVISADKTTSTCTIPVQSAWRCVCKLEIDYFPVTSTSTSVTTITTSSTSTYLTSTTVTYETSSTSTYTTSTTVTYLTSTTSEYSAIGSSTSTTTSTSLIPTTISYAPTTTTISCTNPAVSVIYTTTVVYV</sequence>
<feature type="chain" id="PRO_5004507335" evidence="1">
    <location>
        <begin position="23"/>
        <end position="247"/>
    </location>
</feature>
<dbReference type="Proteomes" id="UP000016922">
    <property type="component" value="Unassembled WGS sequence"/>
</dbReference>
<evidence type="ECO:0000313" key="2">
    <source>
        <dbReference type="EMBL" id="EPE25377.1"/>
    </source>
</evidence>
<protein>
    <submittedName>
        <fullName evidence="2">Uncharacterized protein</fullName>
    </submittedName>
</protein>
<dbReference type="RefSeq" id="XP_008086696.1">
    <property type="nucleotide sequence ID" value="XM_008088505.1"/>
</dbReference>
<evidence type="ECO:0000256" key="1">
    <source>
        <dbReference type="SAM" id="SignalP"/>
    </source>
</evidence>
<name>S3CFU6_GLAL2</name>
<dbReference type="KEGG" id="glz:GLAREA_01289"/>
<dbReference type="STRING" id="1116229.S3CFU6"/>
<keyword evidence="3" id="KW-1185">Reference proteome</keyword>
<gene>
    <name evidence="2" type="ORF">GLAREA_01289</name>
</gene>
<dbReference type="OrthoDB" id="3560235at2759"/>
<feature type="signal peptide" evidence="1">
    <location>
        <begin position="1"/>
        <end position="22"/>
    </location>
</feature>